<proteinExistence type="predicted"/>
<gene>
    <name evidence="1" type="ORF">PECUL_23A050553</name>
</gene>
<evidence type="ECO:0000313" key="2">
    <source>
        <dbReference type="Proteomes" id="UP001295444"/>
    </source>
</evidence>
<sequence>MDRWGPHRGGSLTPAGKCGTAENSEYLTYGIPKMADATFPSLNVDRVLSKLNKTFQHFWRKLSLQLHKPALQTSQEHLPESPPRRLRTQSVVLGAGRNHKRQTRLRRQLLRNVVNRPASELSNFITSSARHKRETAVRRVQQKQEEVNYYMGTVLKTAQPLSLTTHPISWISILPMEGIG</sequence>
<keyword evidence="2" id="KW-1185">Reference proteome</keyword>
<dbReference type="AlphaFoldDB" id="A0AAD1VKU1"/>
<dbReference type="EMBL" id="OW240912">
    <property type="protein sequence ID" value="CAH2219925.1"/>
    <property type="molecule type" value="Genomic_DNA"/>
</dbReference>
<name>A0AAD1VKU1_PELCU</name>
<accession>A0AAD1VKU1</accession>
<organism evidence="1 2">
    <name type="scientific">Pelobates cultripes</name>
    <name type="common">Western spadefoot toad</name>
    <dbReference type="NCBI Taxonomy" id="61616"/>
    <lineage>
        <taxon>Eukaryota</taxon>
        <taxon>Metazoa</taxon>
        <taxon>Chordata</taxon>
        <taxon>Craniata</taxon>
        <taxon>Vertebrata</taxon>
        <taxon>Euteleostomi</taxon>
        <taxon>Amphibia</taxon>
        <taxon>Batrachia</taxon>
        <taxon>Anura</taxon>
        <taxon>Pelobatoidea</taxon>
        <taxon>Pelobatidae</taxon>
        <taxon>Pelobates</taxon>
    </lineage>
</organism>
<dbReference type="Proteomes" id="UP001295444">
    <property type="component" value="Chromosome 01"/>
</dbReference>
<evidence type="ECO:0000313" key="1">
    <source>
        <dbReference type="EMBL" id="CAH2219925.1"/>
    </source>
</evidence>
<reference evidence="1" key="1">
    <citation type="submission" date="2022-03" db="EMBL/GenBank/DDBJ databases">
        <authorList>
            <person name="Alioto T."/>
            <person name="Alioto T."/>
            <person name="Gomez Garrido J."/>
        </authorList>
    </citation>
    <scope>NUCLEOTIDE SEQUENCE</scope>
</reference>
<protein>
    <submittedName>
        <fullName evidence="1">Uncharacterized protein</fullName>
    </submittedName>
</protein>